<feature type="compositionally biased region" description="Basic and acidic residues" evidence="1">
    <location>
        <begin position="18"/>
        <end position="29"/>
    </location>
</feature>
<evidence type="ECO:0000256" key="1">
    <source>
        <dbReference type="SAM" id="MobiDB-lite"/>
    </source>
</evidence>
<accession>A0AAV4XRU2</accession>
<keyword evidence="3" id="KW-1185">Reference proteome</keyword>
<name>A0AAV4XRU2_CAEEX</name>
<proteinExistence type="predicted"/>
<comment type="caution">
    <text evidence="2">The sequence shown here is derived from an EMBL/GenBank/DDBJ whole genome shotgun (WGS) entry which is preliminary data.</text>
</comment>
<reference evidence="2 3" key="1">
    <citation type="submission" date="2021-06" db="EMBL/GenBank/DDBJ databases">
        <title>Caerostris extrusa draft genome.</title>
        <authorList>
            <person name="Kono N."/>
            <person name="Arakawa K."/>
        </authorList>
    </citation>
    <scope>NUCLEOTIDE SEQUENCE [LARGE SCALE GENOMIC DNA]</scope>
</reference>
<feature type="region of interest" description="Disordered" evidence="1">
    <location>
        <begin position="18"/>
        <end position="41"/>
    </location>
</feature>
<organism evidence="2 3">
    <name type="scientific">Caerostris extrusa</name>
    <name type="common">Bark spider</name>
    <name type="synonym">Caerostris bankana</name>
    <dbReference type="NCBI Taxonomy" id="172846"/>
    <lineage>
        <taxon>Eukaryota</taxon>
        <taxon>Metazoa</taxon>
        <taxon>Ecdysozoa</taxon>
        <taxon>Arthropoda</taxon>
        <taxon>Chelicerata</taxon>
        <taxon>Arachnida</taxon>
        <taxon>Araneae</taxon>
        <taxon>Araneomorphae</taxon>
        <taxon>Entelegynae</taxon>
        <taxon>Araneoidea</taxon>
        <taxon>Araneidae</taxon>
        <taxon>Caerostris</taxon>
    </lineage>
</organism>
<evidence type="ECO:0000313" key="3">
    <source>
        <dbReference type="Proteomes" id="UP001054945"/>
    </source>
</evidence>
<evidence type="ECO:0000313" key="2">
    <source>
        <dbReference type="EMBL" id="GIY96660.1"/>
    </source>
</evidence>
<protein>
    <submittedName>
        <fullName evidence="2">Uncharacterized protein</fullName>
    </submittedName>
</protein>
<dbReference type="AlphaFoldDB" id="A0AAV4XRU2"/>
<dbReference type="EMBL" id="BPLR01000687">
    <property type="protein sequence ID" value="GIY96660.1"/>
    <property type="molecule type" value="Genomic_DNA"/>
</dbReference>
<sequence>MEPSESVHAFNLESRSWKVREESGKDERGGGGAKINSHRTKAHEPFQLLRVLVSKGTFKDLARPPPGIWGMGKENFKR</sequence>
<dbReference type="Proteomes" id="UP001054945">
    <property type="component" value="Unassembled WGS sequence"/>
</dbReference>
<gene>
    <name evidence="2" type="ORF">CEXT_128361</name>
</gene>